<dbReference type="Proteomes" id="UP001057402">
    <property type="component" value="Chromosome 6"/>
</dbReference>
<evidence type="ECO:0000313" key="1">
    <source>
        <dbReference type="EMBL" id="KAI4366075.1"/>
    </source>
</evidence>
<keyword evidence="2" id="KW-1185">Reference proteome</keyword>
<evidence type="ECO:0000313" key="2">
    <source>
        <dbReference type="Proteomes" id="UP001057402"/>
    </source>
</evidence>
<comment type="caution">
    <text evidence="1">The sequence shown here is derived from an EMBL/GenBank/DDBJ whole genome shotgun (WGS) entry which is preliminary data.</text>
</comment>
<accession>A0ACB9QI14</accession>
<gene>
    <name evidence="1" type="ORF">MLD38_021998</name>
</gene>
<reference evidence="2" key="1">
    <citation type="journal article" date="2023" name="Front. Plant Sci.">
        <title>Chromosomal-level genome assembly of Melastoma candidum provides insights into trichome evolution.</title>
        <authorList>
            <person name="Zhong Y."/>
            <person name="Wu W."/>
            <person name="Sun C."/>
            <person name="Zou P."/>
            <person name="Liu Y."/>
            <person name="Dai S."/>
            <person name="Zhou R."/>
        </authorList>
    </citation>
    <scope>NUCLEOTIDE SEQUENCE [LARGE SCALE GENOMIC DNA]</scope>
</reference>
<protein>
    <submittedName>
        <fullName evidence="1">Uncharacterized protein</fullName>
    </submittedName>
</protein>
<name>A0ACB9QI14_9MYRT</name>
<organism evidence="1 2">
    <name type="scientific">Melastoma candidum</name>
    <dbReference type="NCBI Taxonomy" id="119954"/>
    <lineage>
        <taxon>Eukaryota</taxon>
        <taxon>Viridiplantae</taxon>
        <taxon>Streptophyta</taxon>
        <taxon>Embryophyta</taxon>
        <taxon>Tracheophyta</taxon>
        <taxon>Spermatophyta</taxon>
        <taxon>Magnoliopsida</taxon>
        <taxon>eudicotyledons</taxon>
        <taxon>Gunneridae</taxon>
        <taxon>Pentapetalae</taxon>
        <taxon>rosids</taxon>
        <taxon>malvids</taxon>
        <taxon>Myrtales</taxon>
        <taxon>Melastomataceae</taxon>
        <taxon>Melastomatoideae</taxon>
        <taxon>Melastomateae</taxon>
        <taxon>Melastoma</taxon>
    </lineage>
</organism>
<dbReference type="EMBL" id="CM042885">
    <property type="protein sequence ID" value="KAI4366075.1"/>
    <property type="molecule type" value="Genomic_DNA"/>
</dbReference>
<proteinExistence type="predicted"/>
<sequence length="310" mass="35214">MKEMGYVSSPLNYNCLMCLYTNLGMHEKVPGVLLQMKEAGISPDAFSYRIALNAYGARSDLDSMEKLFEEMNLPNVPVEWVSYSTMANYFLKAGRKERALFYHKECEEIMQNDTLAYSHLISLYASLGSRSEIMRLRKLLKTESKKQLNRDYITMLGSLVKLGDIGEAEKLLEEWECSCQCYDFRVPNVVLIGYSRQGMVEKAEEMLHDMINRGKAPTPNSWAIISAGYANKDNMDKAYKCMKEALAVHSRNKVWRPKSPLVSNILSLLGQNKPNEAEAFSSLLRTIPNYKPELGEDRGHGSSNEQMLVS</sequence>